<accession>A0A0P5SUJ9</accession>
<proteinExistence type="predicted"/>
<dbReference type="Gene3D" id="3.80.10.10">
    <property type="entry name" value="Ribonuclease Inhibitor"/>
    <property type="match status" value="2"/>
</dbReference>
<gene>
    <name evidence="2" type="ORF">APZ42_030815</name>
</gene>
<dbReference type="InterPro" id="IPR006553">
    <property type="entry name" value="Leu-rich_rpt_Cys-con_subtyp"/>
</dbReference>
<dbReference type="PANTHER" id="PTHR13318">
    <property type="entry name" value="PARTNER OF PAIRED, ISOFORM B-RELATED"/>
    <property type="match status" value="1"/>
</dbReference>
<dbReference type="OrthoDB" id="10257471at2759"/>
<dbReference type="EMBL" id="LRGB01002860">
    <property type="protein sequence ID" value="KZS05820.1"/>
    <property type="molecule type" value="Genomic_DNA"/>
</dbReference>
<keyword evidence="3" id="KW-1185">Reference proteome</keyword>
<dbReference type="Proteomes" id="UP000076858">
    <property type="component" value="Unassembled WGS sequence"/>
</dbReference>
<dbReference type="SMART" id="SM00367">
    <property type="entry name" value="LRR_CC"/>
    <property type="match status" value="3"/>
</dbReference>
<sequence length="260" mass="28804">MSAHNFHYDIPYESSNTESLFTLCTRIVALNITSNLAMAQSLPASVKSVLVALLGKRFLLTGPVLRCLAHPDLKRLSLAGSKVRDSTVRILQCLTKLAWLHIPGNEISTLGLVQLFPYLTCLEEIDISNSKVDDQALVSLTDNCPKLHVIILGKCPDFTDRGFRYLATKLHSITVLDISYTKVTDGGLKALSSGPSFCKLKELHIDGCQQLTSLCGSYLQAFPCISMLSFYDCPGLLKSEWFESFNCDKKNLFKNISFTI</sequence>
<reference evidence="2 3" key="1">
    <citation type="submission" date="2016-03" db="EMBL/GenBank/DDBJ databases">
        <title>EvidentialGene: Evidence-directed Construction of Genes on Genomes.</title>
        <authorList>
            <person name="Gilbert D.G."/>
            <person name="Choi J.-H."/>
            <person name="Mockaitis K."/>
            <person name="Colbourne J."/>
            <person name="Pfrender M."/>
        </authorList>
    </citation>
    <scope>NUCLEOTIDE SEQUENCE [LARGE SCALE GENOMIC DNA]</scope>
    <source>
        <strain evidence="2 3">Xinb3</strain>
        <tissue evidence="2">Complete organism</tissue>
    </source>
</reference>
<dbReference type="AlphaFoldDB" id="A0A0P5SUJ9"/>
<dbReference type="SUPFAM" id="SSF52047">
    <property type="entry name" value="RNI-like"/>
    <property type="match status" value="1"/>
</dbReference>
<dbReference type="GO" id="GO:0019005">
    <property type="term" value="C:SCF ubiquitin ligase complex"/>
    <property type="evidence" value="ECO:0007669"/>
    <property type="project" value="TreeGrafter"/>
</dbReference>
<comment type="caution">
    <text evidence="2">The sequence shown here is derived from an EMBL/GenBank/DDBJ whole genome shotgun (WGS) entry which is preliminary data.</text>
</comment>
<protein>
    <submittedName>
        <fullName evidence="2">Protein AMN1</fullName>
    </submittedName>
</protein>
<dbReference type="STRING" id="35525.A0A0P5SUJ9"/>
<organism evidence="2 3">
    <name type="scientific">Daphnia magna</name>
    <dbReference type="NCBI Taxonomy" id="35525"/>
    <lineage>
        <taxon>Eukaryota</taxon>
        <taxon>Metazoa</taxon>
        <taxon>Ecdysozoa</taxon>
        <taxon>Arthropoda</taxon>
        <taxon>Crustacea</taxon>
        <taxon>Branchiopoda</taxon>
        <taxon>Diplostraca</taxon>
        <taxon>Cladocera</taxon>
        <taxon>Anomopoda</taxon>
        <taxon>Daphniidae</taxon>
        <taxon>Daphnia</taxon>
    </lineage>
</organism>
<evidence type="ECO:0000259" key="1">
    <source>
        <dbReference type="Pfam" id="PF25372"/>
    </source>
</evidence>
<evidence type="ECO:0000313" key="2">
    <source>
        <dbReference type="EMBL" id="KZS05820.1"/>
    </source>
</evidence>
<name>A0A0P5SUJ9_9CRUS</name>
<dbReference type="InterPro" id="IPR057207">
    <property type="entry name" value="FBXL15_LRR"/>
</dbReference>
<evidence type="ECO:0000313" key="3">
    <source>
        <dbReference type="Proteomes" id="UP000076858"/>
    </source>
</evidence>
<dbReference type="Pfam" id="PF25372">
    <property type="entry name" value="DUF7885"/>
    <property type="match status" value="1"/>
</dbReference>
<feature type="domain" description="F-box/LRR-repeat protein 15-like leucin rich repeat" evidence="1">
    <location>
        <begin position="73"/>
        <end position="213"/>
    </location>
</feature>
<dbReference type="GO" id="GO:0031146">
    <property type="term" value="P:SCF-dependent proteasomal ubiquitin-dependent protein catabolic process"/>
    <property type="evidence" value="ECO:0007669"/>
    <property type="project" value="TreeGrafter"/>
</dbReference>
<dbReference type="InterPro" id="IPR032675">
    <property type="entry name" value="LRR_dom_sf"/>
</dbReference>